<accession>A0ABS0XT74</accession>
<dbReference type="Gene3D" id="1.10.287.1350">
    <property type="match status" value="1"/>
</dbReference>
<keyword evidence="1 6" id="KW-0489">Methyltransferase</keyword>
<dbReference type="InterPro" id="IPR012967">
    <property type="entry name" value="COMT_dimerisation"/>
</dbReference>
<reference evidence="7" key="1">
    <citation type="submission" date="2020-12" db="EMBL/GenBank/DDBJ databases">
        <title>Hymenobacter sp.</title>
        <authorList>
            <person name="Kim M.K."/>
        </authorList>
    </citation>
    <scope>NUCLEOTIDE SEQUENCE [LARGE SCALE GENOMIC DNA]</scope>
    <source>
        <strain evidence="7">BT553</strain>
    </source>
</reference>
<keyword evidence="3" id="KW-0949">S-adenosyl-L-methionine</keyword>
<dbReference type="PANTHER" id="PTHR43712:SF2">
    <property type="entry name" value="O-METHYLTRANSFERASE CICE"/>
    <property type="match status" value="1"/>
</dbReference>
<dbReference type="Pfam" id="PF08100">
    <property type="entry name" value="Dimerisation"/>
    <property type="match status" value="1"/>
</dbReference>
<dbReference type="GO" id="GO:0032259">
    <property type="term" value="P:methylation"/>
    <property type="evidence" value="ECO:0007669"/>
    <property type="project" value="UniProtKB-KW"/>
</dbReference>
<evidence type="ECO:0000313" key="7">
    <source>
        <dbReference type="Proteomes" id="UP000640426"/>
    </source>
</evidence>
<proteinExistence type="predicted"/>
<feature type="domain" description="O-methyltransferase C-terminal" evidence="4">
    <location>
        <begin position="168"/>
        <end position="348"/>
    </location>
</feature>
<dbReference type="Gene3D" id="3.40.50.150">
    <property type="entry name" value="Vaccinia Virus protein VP39"/>
    <property type="match status" value="1"/>
</dbReference>
<keyword evidence="2" id="KW-0808">Transferase</keyword>
<dbReference type="InterPro" id="IPR016461">
    <property type="entry name" value="COMT-like"/>
</dbReference>
<dbReference type="Pfam" id="PF00891">
    <property type="entry name" value="Methyltransf_2"/>
    <property type="match status" value="1"/>
</dbReference>
<protein>
    <submittedName>
        <fullName evidence="6">Methyltransferase domain-containing protein</fullName>
    </submittedName>
</protein>
<evidence type="ECO:0000259" key="4">
    <source>
        <dbReference type="Pfam" id="PF00891"/>
    </source>
</evidence>
<dbReference type="SUPFAM" id="SSF53335">
    <property type="entry name" value="S-adenosyl-L-methionine-dependent methyltransferases"/>
    <property type="match status" value="1"/>
</dbReference>
<feature type="domain" description="O-methyltransferase dimerisation" evidence="5">
    <location>
        <begin position="45"/>
        <end position="104"/>
    </location>
</feature>
<dbReference type="InterPro" id="IPR036390">
    <property type="entry name" value="WH_DNA-bd_sf"/>
</dbReference>
<dbReference type="Gene3D" id="1.10.10.10">
    <property type="entry name" value="Winged helix-like DNA-binding domain superfamily/Winged helix DNA-binding domain"/>
    <property type="match status" value="1"/>
</dbReference>
<sequence>MNSGWRGRWIGWRNHWLSSPRFQRFAARFPLTRPIARRRARTLFDLVAGFTYSQILAACIETGLLEMLAEGPQDTATIAARIDLPLAGAERLLRGATALGLVERLGDGWALGGDGAALRGNRGIAEMVAHHRLLYADLADPVALLRRGGGGGALSGLWHYAEDSGRGDAASVADYSALMAASQPMVAAQAIDAYSFHRHRRLLDVGGGEGAFLQAVGERVPALALGLFDLPAVGDRARVRFDSAGLSTRTQIYGGDFLRNPLPPGYDIISLIRVLHDHDDASAMALLRQINRALSPGGTLFLAEPMAETRGAEPAGDAYFGFYLLAMGSGRPRSAKEIAAMLRAAGFSHIRHRRTAMPITTCVITAKSKCPNKLTI</sequence>
<dbReference type="Proteomes" id="UP000640426">
    <property type="component" value="Unassembled WGS sequence"/>
</dbReference>
<dbReference type="CDD" id="cd02440">
    <property type="entry name" value="AdoMet_MTases"/>
    <property type="match status" value="1"/>
</dbReference>
<dbReference type="SUPFAM" id="SSF46785">
    <property type="entry name" value="Winged helix' DNA-binding domain"/>
    <property type="match status" value="1"/>
</dbReference>
<dbReference type="EMBL" id="JAELXS010000008">
    <property type="protein sequence ID" value="MBJ6122955.1"/>
    <property type="molecule type" value="Genomic_DNA"/>
</dbReference>
<dbReference type="RefSeq" id="WP_199039818.1">
    <property type="nucleotide sequence ID" value="NZ_JAELXS010000008.1"/>
</dbReference>
<comment type="caution">
    <text evidence="6">The sequence shown here is derived from an EMBL/GenBank/DDBJ whole genome shotgun (WGS) entry which is preliminary data.</text>
</comment>
<dbReference type="InterPro" id="IPR001077">
    <property type="entry name" value="COMT_C"/>
</dbReference>
<dbReference type="GO" id="GO:0008168">
    <property type="term" value="F:methyltransferase activity"/>
    <property type="evidence" value="ECO:0007669"/>
    <property type="project" value="UniProtKB-KW"/>
</dbReference>
<dbReference type="PANTHER" id="PTHR43712">
    <property type="entry name" value="PUTATIVE (AFU_ORTHOLOGUE AFUA_4G14580)-RELATED"/>
    <property type="match status" value="1"/>
</dbReference>
<evidence type="ECO:0000259" key="5">
    <source>
        <dbReference type="Pfam" id="PF08100"/>
    </source>
</evidence>
<dbReference type="PROSITE" id="PS51683">
    <property type="entry name" value="SAM_OMT_II"/>
    <property type="match status" value="1"/>
</dbReference>
<organism evidence="6 7">
    <name type="scientific">Sphingomonas mollis</name>
    <dbReference type="NCBI Taxonomy" id="2795726"/>
    <lineage>
        <taxon>Bacteria</taxon>
        <taxon>Pseudomonadati</taxon>
        <taxon>Pseudomonadota</taxon>
        <taxon>Alphaproteobacteria</taxon>
        <taxon>Sphingomonadales</taxon>
        <taxon>Sphingomonadaceae</taxon>
        <taxon>Sphingomonas</taxon>
    </lineage>
</organism>
<dbReference type="InterPro" id="IPR036388">
    <property type="entry name" value="WH-like_DNA-bd_sf"/>
</dbReference>
<evidence type="ECO:0000256" key="3">
    <source>
        <dbReference type="ARBA" id="ARBA00022691"/>
    </source>
</evidence>
<keyword evidence="7" id="KW-1185">Reference proteome</keyword>
<gene>
    <name evidence="6" type="ORF">JAO74_14250</name>
</gene>
<name>A0ABS0XT74_9SPHN</name>
<evidence type="ECO:0000256" key="1">
    <source>
        <dbReference type="ARBA" id="ARBA00022603"/>
    </source>
</evidence>
<evidence type="ECO:0000256" key="2">
    <source>
        <dbReference type="ARBA" id="ARBA00022679"/>
    </source>
</evidence>
<evidence type="ECO:0000313" key="6">
    <source>
        <dbReference type="EMBL" id="MBJ6122955.1"/>
    </source>
</evidence>
<dbReference type="InterPro" id="IPR029063">
    <property type="entry name" value="SAM-dependent_MTases_sf"/>
</dbReference>